<keyword evidence="3" id="KW-1185">Reference proteome</keyword>
<dbReference type="EMBL" id="JBHFAB010000010">
    <property type="protein sequence ID" value="MFC1417984.1"/>
    <property type="molecule type" value="Genomic_DNA"/>
</dbReference>
<feature type="transmembrane region" description="Helical" evidence="1">
    <location>
        <begin position="22"/>
        <end position="40"/>
    </location>
</feature>
<evidence type="ECO:0000313" key="2">
    <source>
        <dbReference type="EMBL" id="MFC1417984.1"/>
    </source>
</evidence>
<feature type="transmembrane region" description="Helical" evidence="1">
    <location>
        <begin position="52"/>
        <end position="70"/>
    </location>
</feature>
<organism evidence="2 3">
    <name type="scientific">Streptacidiphilus cavernicola</name>
    <dbReference type="NCBI Taxonomy" id="3342716"/>
    <lineage>
        <taxon>Bacteria</taxon>
        <taxon>Bacillati</taxon>
        <taxon>Actinomycetota</taxon>
        <taxon>Actinomycetes</taxon>
        <taxon>Kitasatosporales</taxon>
        <taxon>Streptomycetaceae</taxon>
        <taxon>Streptacidiphilus</taxon>
    </lineage>
</organism>
<feature type="transmembrane region" description="Helical" evidence="1">
    <location>
        <begin position="90"/>
        <end position="114"/>
    </location>
</feature>
<comment type="caution">
    <text evidence="2">The sequence shown here is derived from an EMBL/GenBank/DDBJ whole genome shotgun (WGS) entry which is preliminary data.</text>
</comment>
<protein>
    <recommendedName>
        <fullName evidence="4">DUF2079 domain-containing protein</fullName>
    </recommendedName>
</protein>
<keyword evidence="1" id="KW-0472">Membrane</keyword>
<evidence type="ECO:0000313" key="3">
    <source>
        <dbReference type="Proteomes" id="UP001592531"/>
    </source>
</evidence>
<sequence>MSSTFSRIAAGLGRRRRRAARLIRWLGTTALIIIGIIVFIPGTDDSNPTDNISFAAALPIWLFALTWPVWRAPEREAPDGRRWRLRHRRICWRASVLMLFGACFCLLSCGYWEYRRDQGSDYGQYDHLNHLAAMSGTTALWLLLLCPLPALLDFPLWRLWPAPVRRAALLGRIAEKLSEPKRYLLMAPAMIPPPGFDPDQGWLGRPSPVFESLPGPRHGDPVTVGPGAPRTGPGWWDDPFVKGPYPHASVSWDGETITFTDFHRRGTGIPVARVAELVDVRETAARSAHSVLMLLDATGRAVLSLPDQGFHRDELAEVAVAAGIPFRCYELGRSDGRSLRDLLFPLSPDAAPPQRPY</sequence>
<keyword evidence="1" id="KW-0812">Transmembrane</keyword>
<evidence type="ECO:0000256" key="1">
    <source>
        <dbReference type="SAM" id="Phobius"/>
    </source>
</evidence>
<accession>A0ABV6VW28</accession>
<gene>
    <name evidence="2" type="ORF">ACEZDE_15235</name>
</gene>
<keyword evidence="1" id="KW-1133">Transmembrane helix</keyword>
<name>A0ABV6VW28_9ACTN</name>
<feature type="transmembrane region" description="Helical" evidence="1">
    <location>
        <begin position="134"/>
        <end position="156"/>
    </location>
</feature>
<evidence type="ECO:0008006" key="4">
    <source>
        <dbReference type="Google" id="ProtNLM"/>
    </source>
</evidence>
<dbReference type="RefSeq" id="WP_380536673.1">
    <property type="nucleotide sequence ID" value="NZ_JBHFAB010000010.1"/>
</dbReference>
<dbReference type="Proteomes" id="UP001592531">
    <property type="component" value="Unassembled WGS sequence"/>
</dbReference>
<proteinExistence type="predicted"/>
<reference evidence="2 3" key="1">
    <citation type="submission" date="2024-09" db="EMBL/GenBank/DDBJ databases">
        <authorList>
            <person name="Lee S.D."/>
        </authorList>
    </citation>
    <scope>NUCLEOTIDE SEQUENCE [LARGE SCALE GENOMIC DNA]</scope>
    <source>
        <strain evidence="2 3">N8-3</strain>
    </source>
</reference>